<accession>A0A7W1X8W3</accession>
<protein>
    <submittedName>
        <fullName evidence="3">Helix-turn-helix domain-containing protein</fullName>
    </submittedName>
</protein>
<keyword evidence="2" id="KW-1133">Transmembrane helix</keyword>
<dbReference type="InterPro" id="IPR050400">
    <property type="entry name" value="Bact_Cytoskel_RodZ"/>
</dbReference>
<comment type="caution">
    <text evidence="3">The sequence shown here is derived from an EMBL/GenBank/DDBJ whole genome shotgun (WGS) entry which is preliminary data.</text>
</comment>
<feature type="transmembrane region" description="Helical" evidence="2">
    <location>
        <begin position="191"/>
        <end position="211"/>
    </location>
</feature>
<evidence type="ECO:0000313" key="4">
    <source>
        <dbReference type="Proteomes" id="UP000530514"/>
    </source>
</evidence>
<dbReference type="OrthoDB" id="9797543at2"/>
<sequence>MAGIGVYLRRVREQNGYTLEQMKQVTNIHLEYLQAIENEQFELLPSPFYAKAFLRTYAKSLGVDARPLLERFERQVQSPGISETARSAGPSQHLTPGVSDYLPEPSFNGQTGRVALPAEQQLRLPQPVTNRASSGLQGEGGANYPVPQNLSLLPFQAKAVEQTTFVPRRIALESKQKSKEALKNGKKSSKLTVAVAIGALLLIGAGAYYYWGNSHPSSHAGYTSPRTQQSQPAPIGNANALAANNPILQEGEISDNPYEGQLYTISNVDKLEVVLKGENGESRVIYAPSYNDRPEEFTLKVGQEVVLDTKGKDEIWFRLGTPSNVQISVNGQEINTDAQDTVKSYRVKISK</sequence>
<dbReference type="EMBL" id="JACEIP010000005">
    <property type="protein sequence ID" value="MBA4542252.1"/>
    <property type="molecule type" value="Genomic_DNA"/>
</dbReference>
<feature type="compositionally biased region" description="Polar residues" evidence="1">
    <location>
        <begin position="77"/>
        <end position="94"/>
    </location>
</feature>
<dbReference type="SUPFAM" id="SSF47413">
    <property type="entry name" value="lambda repressor-like DNA-binding domains"/>
    <property type="match status" value="1"/>
</dbReference>
<dbReference type="PANTHER" id="PTHR34475">
    <property type="match status" value="1"/>
</dbReference>
<keyword evidence="2" id="KW-0812">Transmembrane</keyword>
<organism evidence="3 4">
    <name type="scientific">Thermoactinomyces daqus</name>
    <dbReference type="NCBI Taxonomy" id="1329516"/>
    <lineage>
        <taxon>Bacteria</taxon>
        <taxon>Bacillati</taxon>
        <taxon>Bacillota</taxon>
        <taxon>Bacilli</taxon>
        <taxon>Bacillales</taxon>
        <taxon>Thermoactinomycetaceae</taxon>
        <taxon>Thermoactinomyces</taxon>
    </lineage>
</organism>
<keyword evidence="2" id="KW-0472">Membrane</keyword>
<keyword evidence="4" id="KW-1185">Reference proteome</keyword>
<proteinExistence type="predicted"/>
<evidence type="ECO:0000256" key="1">
    <source>
        <dbReference type="SAM" id="MobiDB-lite"/>
    </source>
</evidence>
<dbReference type="PANTHER" id="PTHR34475:SF1">
    <property type="entry name" value="CYTOSKELETON PROTEIN RODZ"/>
    <property type="match status" value="1"/>
</dbReference>
<evidence type="ECO:0000256" key="2">
    <source>
        <dbReference type="SAM" id="Phobius"/>
    </source>
</evidence>
<dbReference type="RefSeq" id="WP_033099662.1">
    <property type="nucleotide sequence ID" value="NZ_JACEIP010000005.1"/>
</dbReference>
<dbReference type="InterPro" id="IPR010982">
    <property type="entry name" value="Lambda_DNA-bd_dom_sf"/>
</dbReference>
<name>A0A7W1X8W3_9BACL</name>
<evidence type="ECO:0000313" key="3">
    <source>
        <dbReference type="EMBL" id="MBA4542252.1"/>
    </source>
</evidence>
<dbReference type="AlphaFoldDB" id="A0A7W1X8W3"/>
<feature type="region of interest" description="Disordered" evidence="1">
    <location>
        <begin position="77"/>
        <end position="97"/>
    </location>
</feature>
<dbReference type="GO" id="GO:0003677">
    <property type="term" value="F:DNA binding"/>
    <property type="evidence" value="ECO:0007669"/>
    <property type="project" value="InterPro"/>
</dbReference>
<gene>
    <name evidence="3" type="ORF">H1164_04965</name>
</gene>
<dbReference type="Proteomes" id="UP000530514">
    <property type="component" value="Unassembled WGS sequence"/>
</dbReference>
<reference evidence="3 4" key="1">
    <citation type="submission" date="2020-07" db="EMBL/GenBank/DDBJ databases">
        <authorList>
            <person name="Feng H."/>
        </authorList>
    </citation>
    <scope>NUCLEOTIDE SEQUENCE [LARGE SCALE GENOMIC DNA]</scope>
    <source>
        <strain evidence="4">s-11</strain>
    </source>
</reference>
<dbReference type="Pfam" id="PF13413">
    <property type="entry name" value="HTH_25"/>
    <property type="match status" value="1"/>
</dbReference>
<dbReference type="Gene3D" id="1.10.260.40">
    <property type="entry name" value="lambda repressor-like DNA-binding domains"/>
    <property type="match status" value="1"/>
</dbReference>